<dbReference type="InterPro" id="IPR019563">
    <property type="entry name" value="GH97_catalytic"/>
</dbReference>
<dbReference type="AlphaFoldDB" id="A0A518C8C4"/>
<dbReference type="PANTHER" id="PTHR35803:SF3">
    <property type="entry name" value="ALPHA-GLUCOSIDASE"/>
    <property type="match status" value="1"/>
</dbReference>
<dbReference type="PANTHER" id="PTHR35803">
    <property type="entry name" value="GLUCAN 1,4-ALPHA-GLUCOSIDASE SUSB-RELATED"/>
    <property type="match status" value="1"/>
</dbReference>
<feature type="domain" description="Glycosyl-hydrolase 97 N-terminal" evidence="2">
    <location>
        <begin position="41"/>
        <end position="283"/>
    </location>
</feature>
<dbReference type="InterPro" id="IPR029486">
    <property type="entry name" value="GH97_N"/>
</dbReference>
<dbReference type="InterPro" id="IPR052720">
    <property type="entry name" value="Glycosyl_hydrolase_97"/>
</dbReference>
<evidence type="ECO:0000259" key="1">
    <source>
        <dbReference type="Pfam" id="PF10566"/>
    </source>
</evidence>
<dbReference type="Gene3D" id="2.70.98.10">
    <property type="match status" value="1"/>
</dbReference>
<dbReference type="GO" id="GO:0030246">
    <property type="term" value="F:carbohydrate binding"/>
    <property type="evidence" value="ECO:0007669"/>
    <property type="project" value="InterPro"/>
</dbReference>
<accession>A0A518C8C4</accession>
<feature type="domain" description="Glycosyl-hydrolase 97 catalytic" evidence="1">
    <location>
        <begin position="302"/>
        <end position="452"/>
    </location>
</feature>
<dbReference type="EMBL" id="CP036289">
    <property type="protein sequence ID" value="QDU75478.1"/>
    <property type="molecule type" value="Genomic_DNA"/>
</dbReference>
<dbReference type="InterPro" id="IPR014718">
    <property type="entry name" value="GH-type_carb-bd"/>
</dbReference>
<keyword evidence="4" id="KW-0378">Hydrolase</keyword>
<dbReference type="EC" id="3.2.1.22" evidence="4"/>
<reference evidence="5" key="1">
    <citation type="submission" date="2019-02" db="EMBL/GenBank/DDBJ databases">
        <title>Deep-cultivation of Planctomycetes and their phenomic and genomic characterization uncovers novel biology.</title>
        <authorList>
            <person name="Wiegand S."/>
            <person name="Jogler M."/>
            <person name="Boedeker C."/>
            <person name="Pinto D."/>
            <person name="Vollmers J."/>
            <person name="Rivas-Marin E."/>
            <person name="Kohn T."/>
            <person name="Peeters S.H."/>
            <person name="Heuer A."/>
            <person name="Rast P."/>
            <person name="Oberbeckmann S."/>
            <person name="Bunk B."/>
            <person name="Jeske O."/>
            <person name="Meyerdierks A."/>
            <person name="Storesund J.E."/>
            <person name="Kallscheuer N."/>
            <person name="Luecker S."/>
            <person name="Lage O.M."/>
            <person name="Pohl T."/>
            <person name="Merkel B.J."/>
            <person name="Hornburger P."/>
            <person name="Mueller R.-W."/>
            <person name="Bruemmer F."/>
            <person name="Labrenz M."/>
            <person name="Spormann A.M."/>
            <person name="Op den Camp H."/>
            <person name="Overmann J."/>
            <person name="Amann R."/>
            <person name="Jetten M.S.M."/>
            <person name="Mascher T."/>
            <person name="Medema M.H."/>
            <person name="Devos D.P."/>
            <person name="Kaster A.-K."/>
            <person name="Ovreas L."/>
            <person name="Rohde M."/>
            <person name="Galperin M.Y."/>
            <person name="Jogler C."/>
        </authorList>
    </citation>
    <scope>NUCLEOTIDE SEQUENCE [LARGE SCALE GENOMIC DNA]</scope>
    <source>
        <strain evidence="5">Pan97</strain>
    </source>
</reference>
<dbReference type="RefSeq" id="WP_165698721.1">
    <property type="nucleotide sequence ID" value="NZ_CP036289.1"/>
</dbReference>
<evidence type="ECO:0000313" key="4">
    <source>
        <dbReference type="EMBL" id="QDU75478.1"/>
    </source>
</evidence>
<evidence type="ECO:0000259" key="3">
    <source>
        <dbReference type="Pfam" id="PF14509"/>
    </source>
</evidence>
<feature type="domain" description="Glycosyl-hydrolase 97 C-terminal oligomerisation" evidence="3">
    <location>
        <begin position="546"/>
        <end position="641"/>
    </location>
</feature>
<dbReference type="CDD" id="cd00551">
    <property type="entry name" value="AmyAc_family"/>
    <property type="match status" value="1"/>
</dbReference>
<dbReference type="InterPro" id="IPR017853">
    <property type="entry name" value="GH"/>
</dbReference>
<sequence>MITVGPTTARPLLAKRMLFPWAVSFVLVVTGACRLSLAEQLTSPNGRIQVHVDLKEVDQKSQLNYSVKLDGDVLVDDSTITFVRNDHAVIGDHLRLLQTTKVSSIRNTWKPVYGERSEIADNYNFQLFQCEDTKAKCALHVEVRCYDQGVGFRMLVGDGKPITLVEERTEFRFPGAPWAWRTNAAQGEYEKVRLVELGANVERPLTIQIGAYRYAAVAEAGAINYPMMRLKSVTGDRPTVMSQLQSEVTSGTFVRTPWRVILIGNTPGDLLENNDLILNLNEPCAIEDTSWIKPGKVLREISLTNDGAKAAIDFAVANNFQYVEFDAGWYGYEYDDASDATTVTLDPRRSAGPLDLQEMVKYAHERDIGIIVYVNRRALEKQLDEILPLYKSWGIAGVKYGFVNTGSQKWTSWLHEAVRKAAEHQLMVDIHDEYRPVGYSRTYPNLMTQEGVRGDEAKPSTSMAVTTLFTRNLAGAADHTICYFDPRVDQLWTHGQQLAKAVCTYSPWQFLYWYDTPLTQQQDGKSSRSRIVDSPELEFFQQVPTVWDETKVIHGEIGEYAVIARRSGDVWFVGAMNANQKRELGLPLTFLSPDAKYQARRYRDDPNMETKTKVRIENLTVDATTKLTLTLLPNSGEAIRIAPIKR</sequence>
<dbReference type="Proteomes" id="UP000318626">
    <property type="component" value="Chromosome"/>
</dbReference>
<dbReference type="KEGG" id="bvo:Pan97_25110"/>
<name>A0A518C8C4_9BACT</name>
<dbReference type="Pfam" id="PF14509">
    <property type="entry name" value="GH97_C"/>
    <property type="match status" value="1"/>
</dbReference>
<evidence type="ECO:0000313" key="5">
    <source>
        <dbReference type="Proteomes" id="UP000318626"/>
    </source>
</evidence>
<dbReference type="InterPro" id="IPR013785">
    <property type="entry name" value="Aldolase_TIM"/>
</dbReference>
<proteinExistence type="predicted"/>
<dbReference type="Gene3D" id="3.20.20.70">
    <property type="entry name" value="Aldolase class I"/>
    <property type="match status" value="1"/>
</dbReference>
<organism evidence="4 5">
    <name type="scientific">Bremerella volcania</name>
    <dbReference type="NCBI Taxonomy" id="2527984"/>
    <lineage>
        <taxon>Bacteria</taxon>
        <taxon>Pseudomonadati</taxon>
        <taxon>Planctomycetota</taxon>
        <taxon>Planctomycetia</taxon>
        <taxon>Pirellulales</taxon>
        <taxon>Pirellulaceae</taxon>
        <taxon>Bremerella</taxon>
    </lineage>
</organism>
<dbReference type="SUPFAM" id="SSF51445">
    <property type="entry name" value="(Trans)glycosidases"/>
    <property type="match status" value="1"/>
</dbReference>
<dbReference type="Pfam" id="PF14508">
    <property type="entry name" value="GH97_N"/>
    <property type="match status" value="1"/>
</dbReference>
<dbReference type="Pfam" id="PF10566">
    <property type="entry name" value="Glyco_hydro_97"/>
    <property type="match status" value="1"/>
</dbReference>
<dbReference type="InterPro" id="IPR029483">
    <property type="entry name" value="GH97_C"/>
</dbReference>
<evidence type="ECO:0000259" key="2">
    <source>
        <dbReference type="Pfam" id="PF14508"/>
    </source>
</evidence>
<protein>
    <submittedName>
        <fullName evidence="4">Retaining alpha-galactosidase</fullName>
        <ecNumber evidence="4">3.2.1.22</ecNumber>
    </submittedName>
</protein>
<keyword evidence="5" id="KW-1185">Reference proteome</keyword>
<keyword evidence="4" id="KW-0326">Glycosidase</keyword>
<gene>
    <name evidence="4" type="ORF">Pan97_25110</name>
</gene>
<dbReference type="GO" id="GO:0004557">
    <property type="term" value="F:alpha-galactosidase activity"/>
    <property type="evidence" value="ECO:0007669"/>
    <property type="project" value="UniProtKB-EC"/>
</dbReference>